<keyword evidence="4" id="KW-0677">Repeat</keyword>
<evidence type="ECO:0000256" key="7">
    <source>
        <dbReference type="SAM" id="Phobius"/>
    </source>
</evidence>
<keyword evidence="7" id="KW-1133">Transmembrane helix</keyword>
<evidence type="ECO:0000256" key="1">
    <source>
        <dbReference type="ARBA" id="ARBA00022473"/>
    </source>
</evidence>
<dbReference type="InterPro" id="IPR018097">
    <property type="entry name" value="EGF_Ca-bd_CS"/>
</dbReference>
<feature type="disulfide bond" evidence="6">
    <location>
        <begin position="257"/>
        <end position="266"/>
    </location>
</feature>
<protein>
    <recommendedName>
        <fullName evidence="8">EGF-like domain-containing protein</fullName>
    </recommendedName>
</protein>
<accession>A0A9D3Z7A6</accession>
<reference evidence="9" key="1">
    <citation type="journal article" date="2019" name="bioRxiv">
        <title>The Genome of the Zebra Mussel, Dreissena polymorpha: A Resource for Invasive Species Research.</title>
        <authorList>
            <person name="McCartney M.A."/>
            <person name="Auch B."/>
            <person name="Kono T."/>
            <person name="Mallez S."/>
            <person name="Zhang Y."/>
            <person name="Obille A."/>
            <person name="Becker A."/>
            <person name="Abrahante J.E."/>
            <person name="Garbe J."/>
            <person name="Badalamenti J.P."/>
            <person name="Herman A."/>
            <person name="Mangelson H."/>
            <person name="Liachko I."/>
            <person name="Sullivan S."/>
            <person name="Sone E.D."/>
            <person name="Koren S."/>
            <person name="Silverstein K.A.T."/>
            <person name="Beckman K.B."/>
            <person name="Gohl D.M."/>
        </authorList>
    </citation>
    <scope>NUCLEOTIDE SEQUENCE</scope>
    <source>
        <strain evidence="9">Duluth1</strain>
        <tissue evidence="9">Whole animal</tissue>
    </source>
</reference>
<dbReference type="Gene3D" id="2.10.25.10">
    <property type="entry name" value="Laminin"/>
    <property type="match status" value="1"/>
</dbReference>
<evidence type="ECO:0000256" key="2">
    <source>
        <dbReference type="ARBA" id="ARBA00022536"/>
    </source>
</evidence>
<dbReference type="InterPro" id="IPR000742">
    <property type="entry name" value="EGF"/>
</dbReference>
<comment type="caution">
    <text evidence="6">Lacks conserved residue(s) required for the propagation of feature annotation.</text>
</comment>
<evidence type="ECO:0000313" key="9">
    <source>
        <dbReference type="EMBL" id="KAH3712061.1"/>
    </source>
</evidence>
<keyword evidence="3" id="KW-0732">Signal</keyword>
<dbReference type="CDD" id="cd00054">
    <property type="entry name" value="EGF_CA"/>
    <property type="match status" value="1"/>
</dbReference>
<organism evidence="9 10">
    <name type="scientific">Dreissena polymorpha</name>
    <name type="common">Zebra mussel</name>
    <name type="synonym">Mytilus polymorpha</name>
    <dbReference type="NCBI Taxonomy" id="45954"/>
    <lineage>
        <taxon>Eukaryota</taxon>
        <taxon>Metazoa</taxon>
        <taxon>Spiralia</taxon>
        <taxon>Lophotrochozoa</taxon>
        <taxon>Mollusca</taxon>
        <taxon>Bivalvia</taxon>
        <taxon>Autobranchia</taxon>
        <taxon>Heteroconchia</taxon>
        <taxon>Euheterodonta</taxon>
        <taxon>Imparidentia</taxon>
        <taxon>Neoheterodontei</taxon>
        <taxon>Myida</taxon>
        <taxon>Dreissenoidea</taxon>
        <taxon>Dreissenidae</taxon>
        <taxon>Dreissena</taxon>
    </lineage>
</organism>
<dbReference type="InterPro" id="IPR001881">
    <property type="entry name" value="EGF-like_Ca-bd_dom"/>
</dbReference>
<keyword evidence="7" id="KW-0812">Transmembrane</keyword>
<dbReference type="FunFam" id="2.10.25.10:FF:000080">
    <property type="entry name" value="Neurogenic locus notch 1"/>
    <property type="match status" value="1"/>
</dbReference>
<comment type="caution">
    <text evidence="9">The sequence shown here is derived from an EMBL/GenBank/DDBJ whole genome shotgun (WGS) entry which is preliminary data.</text>
</comment>
<dbReference type="EMBL" id="JAIWYP010000014">
    <property type="protein sequence ID" value="KAH3712061.1"/>
    <property type="molecule type" value="Genomic_DNA"/>
</dbReference>
<dbReference type="PANTHER" id="PTHR24049">
    <property type="entry name" value="CRUMBS FAMILY MEMBER"/>
    <property type="match status" value="1"/>
</dbReference>
<evidence type="ECO:0000256" key="5">
    <source>
        <dbReference type="ARBA" id="ARBA00023157"/>
    </source>
</evidence>
<dbReference type="SMART" id="SM00179">
    <property type="entry name" value="EGF_CA"/>
    <property type="match status" value="1"/>
</dbReference>
<dbReference type="GO" id="GO:0005509">
    <property type="term" value="F:calcium ion binding"/>
    <property type="evidence" value="ECO:0007669"/>
    <property type="project" value="InterPro"/>
</dbReference>
<dbReference type="PROSITE" id="PS00022">
    <property type="entry name" value="EGF_1"/>
    <property type="match status" value="1"/>
</dbReference>
<dbReference type="PROSITE" id="PS00010">
    <property type="entry name" value="ASX_HYDROXYL"/>
    <property type="match status" value="1"/>
</dbReference>
<keyword evidence="10" id="KW-1185">Reference proteome</keyword>
<evidence type="ECO:0000259" key="8">
    <source>
        <dbReference type="PROSITE" id="PS50026"/>
    </source>
</evidence>
<keyword evidence="2 6" id="KW-0245">EGF-like domain</keyword>
<evidence type="ECO:0000256" key="6">
    <source>
        <dbReference type="PROSITE-ProRule" id="PRU00076"/>
    </source>
</evidence>
<name>A0A9D3Z7A6_DREPO</name>
<keyword evidence="7" id="KW-0472">Membrane</keyword>
<dbReference type="InterPro" id="IPR051022">
    <property type="entry name" value="Notch_Cell-Fate_Det"/>
</dbReference>
<dbReference type="PROSITE" id="PS01187">
    <property type="entry name" value="EGF_CA"/>
    <property type="match status" value="1"/>
</dbReference>
<feature type="domain" description="EGF-like" evidence="8">
    <location>
        <begin position="231"/>
        <end position="267"/>
    </location>
</feature>
<sequence length="317" mass="35670">MALFFLNNKFTKAILCFALVIYYYFFSLCLYHKINFNYSFVFQINENNELQLAAPIPNFILTSFDPTLKFNIEVADNGNPVLTFNQTFTVTLTDVEIVKAGLPQLAFSKIDLFSNMTKGFEIGRLIREGVDMEDMVITITQNFEDLFTIRDSSMLLLANDIESINMTRGSVTVQILDTDSMESALHQIKVENHNMKCECKAGMVCVVNRNSAENVCRCEDDYDEVEGRCIQVNDCLNATCVNGGTCIDDIRSYICRCMKGYKGQSCDIKENATSSCVPNPCLHGICVPDNGGYSSFNNSTAAIQLLNDYIHPFVKIR</sequence>
<gene>
    <name evidence="9" type="ORF">DPMN_071738</name>
</gene>
<dbReference type="InterPro" id="IPR000152">
    <property type="entry name" value="EGF-type_Asp/Asn_hydroxyl_site"/>
</dbReference>
<dbReference type="SMART" id="SM00181">
    <property type="entry name" value="EGF"/>
    <property type="match status" value="1"/>
</dbReference>
<dbReference type="SUPFAM" id="SSF57196">
    <property type="entry name" value="EGF/Laminin"/>
    <property type="match status" value="1"/>
</dbReference>
<dbReference type="PROSITE" id="PS01186">
    <property type="entry name" value="EGF_2"/>
    <property type="match status" value="1"/>
</dbReference>
<feature type="transmembrane region" description="Helical" evidence="7">
    <location>
        <begin position="12"/>
        <end position="31"/>
    </location>
</feature>
<dbReference type="AlphaFoldDB" id="A0A9D3Z7A6"/>
<proteinExistence type="predicted"/>
<keyword evidence="5 6" id="KW-1015">Disulfide bond</keyword>
<keyword evidence="1" id="KW-0217">Developmental protein</keyword>
<evidence type="ECO:0000256" key="4">
    <source>
        <dbReference type="ARBA" id="ARBA00022737"/>
    </source>
</evidence>
<evidence type="ECO:0000313" key="10">
    <source>
        <dbReference type="Proteomes" id="UP000828390"/>
    </source>
</evidence>
<reference evidence="9" key="2">
    <citation type="submission" date="2020-11" db="EMBL/GenBank/DDBJ databases">
        <authorList>
            <person name="McCartney M.A."/>
            <person name="Auch B."/>
            <person name="Kono T."/>
            <person name="Mallez S."/>
            <person name="Becker A."/>
            <person name="Gohl D.M."/>
            <person name="Silverstein K.A.T."/>
            <person name="Koren S."/>
            <person name="Bechman K.B."/>
            <person name="Herman A."/>
            <person name="Abrahante J.E."/>
            <person name="Garbe J."/>
        </authorList>
    </citation>
    <scope>NUCLEOTIDE SEQUENCE</scope>
    <source>
        <strain evidence="9">Duluth1</strain>
        <tissue evidence="9">Whole animal</tissue>
    </source>
</reference>
<dbReference type="Pfam" id="PF00008">
    <property type="entry name" value="EGF"/>
    <property type="match status" value="1"/>
</dbReference>
<dbReference type="Proteomes" id="UP000828390">
    <property type="component" value="Unassembled WGS sequence"/>
</dbReference>
<evidence type="ECO:0000256" key="3">
    <source>
        <dbReference type="ARBA" id="ARBA00022729"/>
    </source>
</evidence>
<dbReference type="PROSITE" id="PS50026">
    <property type="entry name" value="EGF_3"/>
    <property type="match status" value="1"/>
</dbReference>